<feature type="transmembrane region" description="Helical" evidence="6">
    <location>
        <begin position="65"/>
        <end position="85"/>
    </location>
</feature>
<reference evidence="8 9" key="1">
    <citation type="journal article" date="2014" name="Int. J. Syst. Evol. Microbiol.">
        <title>Complete genome sequence of Corynebacterium casei LMG S-19264T (=DSM 44701T), isolated from a smear-ripened cheese.</title>
        <authorList>
            <consortium name="US DOE Joint Genome Institute (JGI-PGF)"/>
            <person name="Walter F."/>
            <person name="Albersmeier A."/>
            <person name="Kalinowski J."/>
            <person name="Ruckert C."/>
        </authorList>
    </citation>
    <scope>NUCLEOTIDE SEQUENCE [LARGE SCALE GENOMIC DNA]</scope>
    <source>
        <strain evidence="8 9">KCTC 19473</strain>
    </source>
</reference>
<gene>
    <name evidence="8" type="ORF">GCM10007147_22380</name>
</gene>
<dbReference type="PANTHER" id="PTHR34187:SF2">
    <property type="entry name" value="DUF202 DOMAIN-CONTAINING PROTEIN"/>
    <property type="match status" value="1"/>
</dbReference>
<comment type="caution">
    <text evidence="8">The sequence shown here is derived from an EMBL/GenBank/DDBJ whole genome shotgun (WGS) entry which is preliminary data.</text>
</comment>
<keyword evidence="2" id="KW-1003">Cell membrane</keyword>
<evidence type="ECO:0000256" key="3">
    <source>
        <dbReference type="ARBA" id="ARBA00022692"/>
    </source>
</evidence>
<evidence type="ECO:0000256" key="1">
    <source>
        <dbReference type="ARBA" id="ARBA00004651"/>
    </source>
</evidence>
<evidence type="ECO:0000256" key="5">
    <source>
        <dbReference type="ARBA" id="ARBA00023136"/>
    </source>
</evidence>
<protein>
    <recommendedName>
        <fullName evidence="7">DUF202 domain-containing protein</fullName>
    </recommendedName>
</protein>
<organism evidence="8 9">
    <name type="scientific">Nocardiopsis kunsanensis</name>
    <dbReference type="NCBI Taxonomy" id="141693"/>
    <lineage>
        <taxon>Bacteria</taxon>
        <taxon>Bacillati</taxon>
        <taxon>Actinomycetota</taxon>
        <taxon>Actinomycetes</taxon>
        <taxon>Streptosporangiales</taxon>
        <taxon>Nocardiopsidaceae</taxon>
        <taxon>Nocardiopsis</taxon>
    </lineage>
</organism>
<feature type="transmembrane region" description="Helical" evidence="6">
    <location>
        <begin position="97"/>
        <end position="119"/>
    </location>
</feature>
<dbReference type="AlphaFoldDB" id="A0A919CI50"/>
<dbReference type="RefSeq" id="WP_017577500.1">
    <property type="nucleotide sequence ID" value="NZ_BMXL01000009.1"/>
</dbReference>
<comment type="subcellular location">
    <subcellularLocation>
        <location evidence="1">Cell membrane</location>
        <topology evidence="1">Multi-pass membrane protein</topology>
    </subcellularLocation>
</comment>
<dbReference type="Pfam" id="PF02656">
    <property type="entry name" value="DUF202"/>
    <property type="match status" value="1"/>
</dbReference>
<accession>A0A919CI50</accession>
<evidence type="ECO:0000256" key="6">
    <source>
        <dbReference type="SAM" id="Phobius"/>
    </source>
</evidence>
<feature type="domain" description="DUF202" evidence="7">
    <location>
        <begin position="23"/>
        <end position="90"/>
    </location>
</feature>
<dbReference type="InterPro" id="IPR003807">
    <property type="entry name" value="DUF202"/>
</dbReference>
<dbReference type="GO" id="GO:0005886">
    <property type="term" value="C:plasma membrane"/>
    <property type="evidence" value="ECO:0007669"/>
    <property type="project" value="UniProtKB-SubCell"/>
</dbReference>
<dbReference type="EMBL" id="BMXL01000009">
    <property type="protein sequence ID" value="GHD25287.1"/>
    <property type="molecule type" value="Genomic_DNA"/>
</dbReference>
<proteinExistence type="predicted"/>
<name>A0A919CI50_9ACTN</name>
<evidence type="ECO:0000256" key="2">
    <source>
        <dbReference type="ARBA" id="ARBA00022475"/>
    </source>
</evidence>
<dbReference type="InterPro" id="IPR052053">
    <property type="entry name" value="IM_YidH-like"/>
</dbReference>
<evidence type="ECO:0000256" key="4">
    <source>
        <dbReference type="ARBA" id="ARBA00022989"/>
    </source>
</evidence>
<keyword evidence="3 6" id="KW-0812">Transmembrane</keyword>
<dbReference type="Proteomes" id="UP000654947">
    <property type="component" value="Unassembled WGS sequence"/>
</dbReference>
<dbReference type="PANTHER" id="PTHR34187">
    <property type="entry name" value="FGR18P"/>
    <property type="match status" value="1"/>
</dbReference>
<sequence>METGRPEQGGAAGEDGTETVDYRFTLANERTFLAWVRTALALLAGAVAVLHLLPLEWSEATRTAVGLLLTLLAGVITVYAPLRWLRVQRAMGRGAPLKLSMLPLITTFVVALVSLLVFLGNLL</sequence>
<keyword evidence="5 6" id="KW-0472">Membrane</keyword>
<feature type="transmembrane region" description="Helical" evidence="6">
    <location>
        <begin position="32"/>
        <end position="53"/>
    </location>
</feature>
<keyword evidence="9" id="KW-1185">Reference proteome</keyword>
<evidence type="ECO:0000259" key="7">
    <source>
        <dbReference type="Pfam" id="PF02656"/>
    </source>
</evidence>
<evidence type="ECO:0000313" key="9">
    <source>
        <dbReference type="Proteomes" id="UP000654947"/>
    </source>
</evidence>
<evidence type="ECO:0000313" key="8">
    <source>
        <dbReference type="EMBL" id="GHD25287.1"/>
    </source>
</evidence>
<keyword evidence="4 6" id="KW-1133">Transmembrane helix</keyword>